<evidence type="ECO:0000259" key="3">
    <source>
        <dbReference type="Pfam" id="PF10145"/>
    </source>
</evidence>
<keyword evidence="2" id="KW-1188">Viral release from host cell</keyword>
<dbReference type="PANTHER" id="PTHR37813">
    <property type="entry name" value="FELS-2 PROPHAGE PROTEIN"/>
    <property type="match status" value="1"/>
</dbReference>
<dbReference type="EMBL" id="BK015491">
    <property type="protein sequence ID" value="DAE09655.1"/>
    <property type="molecule type" value="Genomic_DNA"/>
</dbReference>
<evidence type="ECO:0000313" key="4">
    <source>
        <dbReference type="EMBL" id="DAE09655.1"/>
    </source>
</evidence>
<name>A0A8S5PR70_9CAUD</name>
<dbReference type="Pfam" id="PF10145">
    <property type="entry name" value="PhageMin_Tail"/>
    <property type="match status" value="1"/>
</dbReference>
<protein>
    <submittedName>
        <fullName evidence="4">Minor tail protein</fullName>
    </submittedName>
</protein>
<dbReference type="PANTHER" id="PTHR37813:SF1">
    <property type="entry name" value="FELS-2 PROPHAGE PROTEIN"/>
    <property type="match status" value="1"/>
</dbReference>
<evidence type="ECO:0000256" key="1">
    <source>
        <dbReference type="ARBA" id="ARBA00022465"/>
    </source>
</evidence>
<accession>A0A8S5PR70</accession>
<dbReference type="GO" id="GO:0098003">
    <property type="term" value="P:viral tail assembly"/>
    <property type="evidence" value="ECO:0007669"/>
    <property type="project" value="UniProtKB-KW"/>
</dbReference>
<proteinExistence type="predicted"/>
<reference evidence="4" key="1">
    <citation type="journal article" date="2021" name="Proc. Natl. Acad. Sci. U.S.A.">
        <title>A Catalog of Tens of Thousands of Viruses from Human Metagenomes Reveals Hidden Associations with Chronic Diseases.</title>
        <authorList>
            <person name="Tisza M.J."/>
            <person name="Buck C.B."/>
        </authorList>
    </citation>
    <scope>NUCLEOTIDE SEQUENCE</scope>
    <source>
        <strain evidence="4">CtjhW4</strain>
    </source>
</reference>
<sequence length="199" mass="21407">MDRFAKKANAAAKELRTTTTDYTNASLIFYQQGLSDEAVKERTDTTIKMANVTKDSAEEVSSYMTAIWNNFDDGSRSLESYADTITALGAATASSSAEIAAGLEKFASVADQIGLSYNYATSALATVVAQTRQSEDVVGTAFKTIFARIQGLNLGETQEDGTTLNQYSEALSKVGVNIKDTMGQVKDMDTILDETGAKW</sequence>
<evidence type="ECO:0000256" key="2">
    <source>
        <dbReference type="ARBA" id="ARBA00022612"/>
    </source>
</evidence>
<keyword evidence="1" id="KW-1245">Viral tail assembly</keyword>
<organism evidence="4">
    <name type="scientific">Myoviridae sp. ctjhW4</name>
    <dbReference type="NCBI Taxonomy" id="2825162"/>
    <lineage>
        <taxon>Viruses</taxon>
        <taxon>Duplodnaviria</taxon>
        <taxon>Heunggongvirae</taxon>
        <taxon>Uroviricota</taxon>
        <taxon>Caudoviricetes</taxon>
    </lineage>
</organism>
<feature type="domain" description="Phage tail tape measure protein" evidence="3">
    <location>
        <begin position="8"/>
        <end position="195"/>
    </location>
</feature>
<dbReference type="NCBIfam" id="TIGR01760">
    <property type="entry name" value="tape_meas_TP901"/>
    <property type="match status" value="1"/>
</dbReference>
<dbReference type="InterPro" id="IPR010090">
    <property type="entry name" value="Phage_tape_meas"/>
</dbReference>